<dbReference type="RefSeq" id="WP_182840086.1">
    <property type="nucleotide sequence ID" value="NZ_BAAABQ010000018.1"/>
</dbReference>
<dbReference type="Gene3D" id="3.40.50.300">
    <property type="entry name" value="P-loop containing nucleotide triphosphate hydrolases"/>
    <property type="match status" value="1"/>
</dbReference>
<accession>A0ABR6BV79</accession>
<dbReference type="Proteomes" id="UP000517916">
    <property type="component" value="Unassembled WGS sequence"/>
</dbReference>
<dbReference type="Gene3D" id="1.10.10.10">
    <property type="entry name" value="Winged helix-like DNA-binding domain superfamily/Winged helix DNA-binding domain"/>
    <property type="match status" value="1"/>
</dbReference>
<proteinExistence type="predicted"/>
<comment type="caution">
    <text evidence="2">The sequence shown here is derived from an EMBL/GenBank/DDBJ whole genome shotgun (WGS) entry which is preliminary data.</text>
</comment>
<dbReference type="InterPro" id="IPR027417">
    <property type="entry name" value="P-loop_NTPase"/>
</dbReference>
<dbReference type="InterPro" id="IPR019734">
    <property type="entry name" value="TPR_rpt"/>
</dbReference>
<keyword evidence="1" id="KW-0802">TPR repeat</keyword>
<dbReference type="EMBL" id="JACJID010000007">
    <property type="protein sequence ID" value="MBA8930820.1"/>
    <property type="molecule type" value="Genomic_DNA"/>
</dbReference>
<dbReference type="PROSITE" id="PS50005">
    <property type="entry name" value="TPR"/>
    <property type="match status" value="1"/>
</dbReference>
<evidence type="ECO:0000313" key="3">
    <source>
        <dbReference type="Proteomes" id="UP000517916"/>
    </source>
</evidence>
<dbReference type="PANTHER" id="PTHR47691:SF3">
    <property type="entry name" value="HTH-TYPE TRANSCRIPTIONAL REGULATOR RV0890C-RELATED"/>
    <property type="match status" value="1"/>
</dbReference>
<sequence length="698" mass="75719">MNNVIVGPVTSPFVQAGVIHGGVTLPGRSPVLPRQLPPRPSRFTGRKAELAELTEALDAAVAPGATVVISAVHGVGGIGKTFLALHWAHENVQRFPDGQLFVNLQGFDPHQEPMAPERAVRGFLDALGVAPQDVPAELHAQVGLYRSLVADRRVLIVLDNARDCEQVNELLPGSKSCTVLVTSRDQVEGLAVEHEVNRIPLGAFDEEAARALLALRLPEQRLQTEPAAVDALIKWCAGLPLALNILAGRVASDPHISLTDLVEELHDTPSPLSAVSAGTRSTSLEAVLSGSYKALTSDQARVFRLVGVAPGADISTEAAASLAGAPKAQVRRILLDLQRVSLVQHEGQGRYSMHDLVRLYAAEQAARDAESDEALQRLVHFCCHSAHDADLLIAPDHARIDLGPLADGCTPQSFPSRDKAWEWFTAERANLMATQHLAVEKHWHAAVWQLAWTCTTFNLRQGHLNDNQVAWMAGARAAQHLGDPRKRTQSYRHLGRACAQLGLHVEAIKHLQEGLAGAERDGDVLGQAHTHRAVAVAWAEQGDNQRALEHSHLALQLYRQVGSPSAANALNEVGWYNAQLGKYELAREHCTEALALCRGREKAEGGQAKALTSLGYIAYRTGDSAAAVDHYEQALLLYQNQGDTSAEADVHDHLASAIVADDQDRARKSWNRALELYQAQDRTAEARRVQQRLADLTP</sequence>
<keyword evidence="3" id="KW-1185">Reference proteome</keyword>
<feature type="repeat" description="TPR" evidence="1">
    <location>
        <begin position="608"/>
        <end position="641"/>
    </location>
</feature>
<dbReference type="Pfam" id="PF13424">
    <property type="entry name" value="TPR_12"/>
    <property type="match status" value="1"/>
</dbReference>
<dbReference type="Gene3D" id="1.25.40.10">
    <property type="entry name" value="Tetratricopeptide repeat domain"/>
    <property type="match status" value="2"/>
</dbReference>
<evidence type="ECO:0000256" key="1">
    <source>
        <dbReference type="PROSITE-ProRule" id="PRU00339"/>
    </source>
</evidence>
<evidence type="ECO:0000313" key="2">
    <source>
        <dbReference type="EMBL" id="MBA8930820.1"/>
    </source>
</evidence>
<dbReference type="Pfam" id="PF14938">
    <property type="entry name" value="SNAP"/>
    <property type="match status" value="1"/>
</dbReference>
<gene>
    <name evidence="2" type="ORF">BC739_008067</name>
</gene>
<dbReference type="SMART" id="SM00028">
    <property type="entry name" value="TPR"/>
    <property type="match status" value="4"/>
</dbReference>
<dbReference type="InterPro" id="IPR011990">
    <property type="entry name" value="TPR-like_helical_dom_sf"/>
</dbReference>
<dbReference type="PRINTS" id="PR00364">
    <property type="entry name" value="DISEASERSIST"/>
</dbReference>
<dbReference type="InterPro" id="IPR036388">
    <property type="entry name" value="WH-like_DNA-bd_sf"/>
</dbReference>
<reference evidence="2 3" key="1">
    <citation type="submission" date="2020-08" db="EMBL/GenBank/DDBJ databases">
        <title>Genomic Encyclopedia of Archaeal and Bacterial Type Strains, Phase II (KMG-II): from individual species to whole genera.</title>
        <authorList>
            <person name="Goeker M."/>
        </authorList>
    </citation>
    <scope>NUCLEOTIDE SEQUENCE [LARGE SCALE GENOMIC DNA]</scope>
    <source>
        <strain evidence="2 3">DSM 43850</strain>
    </source>
</reference>
<name>A0ABR6BV79_9PSEU</name>
<dbReference type="SUPFAM" id="SSF48452">
    <property type="entry name" value="TPR-like"/>
    <property type="match status" value="2"/>
</dbReference>
<protein>
    <submittedName>
        <fullName evidence="2">Tetratricopeptide (TPR) repeat protein</fullName>
    </submittedName>
</protein>
<organism evidence="2 3">
    <name type="scientific">Kutzneria viridogrisea</name>
    <dbReference type="NCBI Taxonomy" id="47990"/>
    <lineage>
        <taxon>Bacteria</taxon>
        <taxon>Bacillati</taxon>
        <taxon>Actinomycetota</taxon>
        <taxon>Actinomycetes</taxon>
        <taxon>Pseudonocardiales</taxon>
        <taxon>Pseudonocardiaceae</taxon>
        <taxon>Kutzneria</taxon>
    </lineage>
</organism>
<dbReference type="PANTHER" id="PTHR47691">
    <property type="entry name" value="REGULATOR-RELATED"/>
    <property type="match status" value="1"/>
</dbReference>
<dbReference type="SUPFAM" id="SSF52540">
    <property type="entry name" value="P-loop containing nucleoside triphosphate hydrolases"/>
    <property type="match status" value="1"/>
</dbReference>